<dbReference type="AlphaFoldDB" id="A0A1T5IHJ7"/>
<organism evidence="1 2">
    <name type="scientific">Ohtaekwangia koreensis</name>
    <dbReference type="NCBI Taxonomy" id="688867"/>
    <lineage>
        <taxon>Bacteria</taxon>
        <taxon>Pseudomonadati</taxon>
        <taxon>Bacteroidota</taxon>
        <taxon>Cytophagia</taxon>
        <taxon>Cytophagales</taxon>
        <taxon>Fulvivirgaceae</taxon>
        <taxon>Ohtaekwangia</taxon>
    </lineage>
</organism>
<sequence length="303" mass="32646">MLASVLTIAAIAQEVTTTTSTSEAPVLRSKKGEAYLPIAGEWGLGVSANPFLDYLGNFVNGYDNFNDGPNFEFASNPANNIAVFGKLMKDANTAYRIRFNVGIRSATNKAVISQNELNPDPAFPAFTEDWQKVNTTAIVIAPGIEKRRGSTRLQGVYGAELVLGFNNTKVSYDYGNAMSADFNAPITNDFDNYGYGENILTGNEAAAAVRVVEDKSGSNFLVGARGFIGVEYFFAPKISIGGEFGYMLGFQTQRKATITAETWDASSVGTREVKVDEFRNGGVTSLGIGLDNLSGSINLLFYF</sequence>
<name>A0A1T5IHJ7_9BACT</name>
<evidence type="ECO:0000313" key="1">
    <source>
        <dbReference type="EMBL" id="SKC38644.1"/>
    </source>
</evidence>
<keyword evidence="2" id="KW-1185">Reference proteome</keyword>
<evidence type="ECO:0000313" key="2">
    <source>
        <dbReference type="Proteomes" id="UP000190961"/>
    </source>
</evidence>
<proteinExistence type="predicted"/>
<protein>
    <submittedName>
        <fullName evidence="1">Uncharacterized protein</fullName>
    </submittedName>
</protein>
<accession>A0A1T5IHJ7</accession>
<dbReference type="Proteomes" id="UP000190961">
    <property type="component" value="Unassembled WGS sequence"/>
</dbReference>
<gene>
    <name evidence="1" type="ORF">SAMN05660236_0037</name>
</gene>
<reference evidence="1 2" key="1">
    <citation type="submission" date="2017-02" db="EMBL/GenBank/DDBJ databases">
        <authorList>
            <person name="Peterson S.W."/>
        </authorList>
    </citation>
    <scope>NUCLEOTIDE SEQUENCE [LARGE SCALE GENOMIC DNA]</scope>
    <source>
        <strain evidence="1 2">DSM 25262</strain>
    </source>
</reference>
<dbReference type="EMBL" id="FUZU01000001">
    <property type="protein sequence ID" value="SKC38644.1"/>
    <property type="molecule type" value="Genomic_DNA"/>
</dbReference>